<organism evidence="2 3">
    <name type="scientific">Flavobacterium panici</name>
    <dbReference type="NCBI Taxonomy" id="2654843"/>
    <lineage>
        <taxon>Bacteria</taxon>
        <taxon>Pseudomonadati</taxon>
        <taxon>Bacteroidota</taxon>
        <taxon>Flavobacteriia</taxon>
        <taxon>Flavobacteriales</taxon>
        <taxon>Flavobacteriaceae</taxon>
        <taxon>Flavobacterium</taxon>
    </lineage>
</organism>
<comment type="caution">
    <text evidence="2">The sequence shown here is derived from an EMBL/GenBank/DDBJ whole genome shotgun (WGS) entry which is preliminary data.</text>
</comment>
<evidence type="ECO:0000313" key="2">
    <source>
        <dbReference type="EMBL" id="CAC9975052.1"/>
    </source>
</evidence>
<feature type="region of interest" description="Disordered" evidence="1">
    <location>
        <begin position="9"/>
        <end position="37"/>
    </location>
</feature>
<dbReference type="Proteomes" id="UP000533639">
    <property type="component" value="Unassembled WGS sequence"/>
</dbReference>
<evidence type="ECO:0000313" key="3">
    <source>
        <dbReference type="Proteomes" id="UP000533639"/>
    </source>
</evidence>
<keyword evidence="3" id="KW-1185">Reference proteome</keyword>
<dbReference type="EMBL" id="CAIJDE010000044">
    <property type="protein sequence ID" value="CAC9975052.1"/>
    <property type="molecule type" value="Genomic_DNA"/>
</dbReference>
<protein>
    <submittedName>
        <fullName evidence="2">Uncharacterized protein</fullName>
    </submittedName>
</protein>
<dbReference type="AlphaFoldDB" id="A0A9N8J2P9"/>
<name>A0A9N8J2P9_9FLAO</name>
<sequence length="324" mass="37495">MFKKLFGALTGDNKQENQNYEQTQTSNESHEDSYEDNYENEYQEVEYDPETLHGTHYDVEDFDAEVAERAEAWIADERASGENLDEKDIQNIYFNYRRTVYTEWNNCDSDQMIRFEHANSLKYSGVQTSGFVKVDENNPFLEPVHGVDLRTYTAMCLKISAGVDYLEVCKAMGFESVVWEELNTIWPQRMGEDTSFTVTTLFGQYYAENVTVPQLENLKAEISEEGAANLERIRTDRYFYEELAGARQAAYEYGIDGAQWILENFGINLADFQSVAMQWMTEQNQNWNSADITEFHDYQQAKQKEYAAKFAAEQGGNIADDVNF</sequence>
<gene>
    <name evidence="2" type="ORF">FLAPXU55_02755</name>
</gene>
<dbReference type="RefSeq" id="WP_180858373.1">
    <property type="nucleotide sequence ID" value="NZ_CAIJDE010000044.1"/>
</dbReference>
<feature type="compositionally biased region" description="Polar residues" evidence="1">
    <location>
        <begin position="16"/>
        <end position="27"/>
    </location>
</feature>
<accession>A0A9N8J2P9</accession>
<reference evidence="2 3" key="1">
    <citation type="submission" date="2020-06" db="EMBL/GenBank/DDBJ databases">
        <authorList>
            <person name="Criscuolo A."/>
        </authorList>
    </citation>
    <scope>NUCLEOTIDE SEQUENCE [LARGE SCALE GENOMIC DNA]</scope>
    <source>
        <strain evidence="2">PXU-55</strain>
    </source>
</reference>
<dbReference type="Pfam" id="PF20325">
    <property type="entry name" value="DUF6620"/>
    <property type="match status" value="1"/>
</dbReference>
<evidence type="ECO:0000256" key="1">
    <source>
        <dbReference type="SAM" id="MobiDB-lite"/>
    </source>
</evidence>
<dbReference type="InterPro" id="IPR046728">
    <property type="entry name" value="DUF6620"/>
</dbReference>
<proteinExistence type="predicted"/>